<proteinExistence type="predicted"/>
<name>A0A3A4ARF4_9ACTN</name>
<evidence type="ECO:0000313" key="1">
    <source>
        <dbReference type="EMBL" id="RJL32428.1"/>
    </source>
</evidence>
<gene>
    <name evidence="1" type="ORF">D5H75_12870</name>
</gene>
<protein>
    <submittedName>
        <fullName evidence="1">DUF4192 family protein</fullName>
    </submittedName>
</protein>
<dbReference type="InterPro" id="IPR025447">
    <property type="entry name" value="DUF4192"/>
</dbReference>
<comment type="caution">
    <text evidence="1">The sequence shown here is derived from an EMBL/GenBank/DDBJ whole genome shotgun (WGS) entry which is preliminary data.</text>
</comment>
<dbReference type="Proteomes" id="UP000265768">
    <property type="component" value="Unassembled WGS sequence"/>
</dbReference>
<evidence type="ECO:0000313" key="2">
    <source>
        <dbReference type="Proteomes" id="UP000265768"/>
    </source>
</evidence>
<dbReference type="AlphaFoldDB" id="A0A3A4ARF4"/>
<dbReference type="EMBL" id="QZEY01000004">
    <property type="protein sequence ID" value="RJL32428.1"/>
    <property type="molecule type" value="Genomic_DNA"/>
</dbReference>
<accession>A0A3A4ARF4</accession>
<keyword evidence="2" id="KW-1185">Reference proteome</keyword>
<reference evidence="1 2" key="1">
    <citation type="submission" date="2018-09" db="EMBL/GenBank/DDBJ databases">
        <title>YIM 75507 draft genome.</title>
        <authorList>
            <person name="Tang S."/>
            <person name="Feng Y."/>
        </authorList>
    </citation>
    <scope>NUCLEOTIDE SEQUENCE [LARGE SCALE GENOMIC DNA]</scope>
    <source>
        <strain evidence="1 2">YIM 75507</strain>
    </source>
</reference>
<dbReference type="Pfam" id="PF13830">
    <property type="entry name" value="DUF4192"/>
    <property type="match status" value="1"/>
</dbReference>
<sequence>MTVAELYANWLAPLDGSAREDMLRAMRRVDVALGERVARADPSDPAGFRASLVAEGVRRVREAVALHGEGGRLADDDVAWLAILCQLLGDVRDVAWALAVEMPEPSAALWLDVLRRAGGDGVRVPACLFAVAAALRGERAQALLALEHALRAHPGDEEAVRLDRLLREDVPPGELRRLLSEARARG</sequence>
<organism evidence="1 2">
    <name type="scientific">Bailinhaonella thermotolerans</name>
    <dbReference type="NCBI Taxonomy" id="1070861"/>
    <lineage>
        <taxon>Bacteria</taxon>
        <taxon>Bacillati</taxon>
        <taxon>Actinomycetota</taxon>
        <taxon>Actinomycetes</taxon>
        <taxon>Streptosporangiales</taxon>
        <taxon>Streptosporangiaceae</taxon>
        <taxon>Bailinhaonella</taxon>
    </lineage>
</organism>